<reference evidence="3" key="1">
    <citation type="submission" date="2018-05" db="EMBL/GenBank/DDBJ databases">
        <authorList>
            <person name="Moura L."/>
            <person name="Setubal J.C."/>
        </authorList>
    </citation>
    <scope>NUCLEOTIDE SEQUENCE</scope>
    <source>
        <strain evidence="3">ZC4RG45</strain>
    </source>
</reference>
<gene>
    <name evidence="3" type="ORF">DIU77_013475</name>
    <name evidence="4" type="ORF">DIU77_04820</name>
</gene>
<organism evidence="4">
    <name type="scientific">Thermocrispum agreste</name>
    <dbReference type="NCBI Taxonomy" id="37925"/>
    <lineage>
        <taxon>Bacteria</taxon>
        <taxon>Bacillati</taxon>
        <taxon>Actinomycetota</taxon>
        <taxon>Actinomycetes</taxon>
        <taxon>Pseudonocardiales</taxon>
        <taxon>Pseudonocardiaceae</taxon>
        <taxon>Thermocrispum</taxon>
    </lineage>
</organism>
<dbReference type="Gene3D" id="3.20.20.190">
    <property type="entry name" value="Phosphatidylinositol (PI) phosphodiesterase"/>
    <property type="match status" value="1"/>
</dbReference>
<dbReference type="AlphaFoldDB" id="A0A2W4JLB4"/>
<dbReference type="EMBL" id="QGUI02000184">
    <property type="protein sequence ID" value="MFO7193247.1"/>
    <property type="molecule type" value="Genomic_DNA"/>
</dbReference>
<feature type="domain" description="GP-PDE" evidence="2">
    <location>
        <begin position="38"/>
        <end position="314"/>
    </location>
</feature>
<comment type="caution">
    <text evidence="4">The sequence shown here is derived from an EMBL/GenBank/DDBJ whole genome shotgun (WGS) entry which is preliminary data.</text>
</comment>
<reference evidence="3 5" key="3">
    <citation type="journal article" date="2021" name="BMC Genomics">
        <title>Genome-resolved metagenome and metatranscriptome analyses of thermophilic composting reveal key bacterial players and their metabolic interactions.</title>
        <authorList>
            <person name="Braga L.P.P."/>
            <person name="Pereira R.V."/>
            <person name="Martins L.F."/>
            <person name="Moura L.M.S."/>
            <person name="Sanchez F.B."/>
            <person name="Patane J.S.L."/>
            <person name="da Silva A.M."/>
            <person name="Setubal J.C."/>
        </authorList>
    </citation>
    <scope>NUCLEOTIDE SEQUENCE [LARGE SCALE GENOMIC DNA]</scope>
    <source>
        <strain evidence="3">ZC4RG45</strain>
    </source>
</reference>
<evidence type="ECO:0000259" key="2">
    <source>
        <dbReference type="PROSITE" id="PS51704"/>
    </source>
</evidence>
<feature type="chain" id="PRO_5038618184" evidence="1">
    <location>
        <begin position="22"/>
        <end position="331"/>
    </location>
</feature>
<dbReference type="Pfam" id="PF03009">
    <property type="entry name" value="GDPD"/>
    <property type="match status" value="1"/>
</dbReference>
<dbReference type="Proteomes" id="UP000249324">
    <property type="component" value="Unassembled WGS sequence"/>
</dbReference>
<reference evidence="4" key="2">
    <citation type="submission" date="2018-05" db="EMBL/GenBank/DDBJ databases">
        <authorList>
            <person name="Lanie J.A."/>
            <person name="Ng W.-L."/>
            <person name="Kazmierczak K.M."/>
            <person name="Andrzejewski T.M."/>
            <person name="Davidsen T.M."/>
            <person name="Wayne K.J."/>
            <person name="Tettelin H."/>
            <person name="Glass J.I."/>
            <person name="Rusch D."/>
            <person name="Podicherti R."/>
            <person name="Tsui H.-C.T."/>
            <person name="Winkler M.E."/>
        </authorList>
    </citation>
    <scope>NUCLEOTIDE SEQUENCE</scope>
    <source>
        <strain evidence="4">ZC4RG45</strain>
    </source>
</reference>
<feature type="signal peptide" evidence="1">
    <location>
        <begin position="1"/>
        <end position="21"/>
    </location>
</feature>
<evidence type="ECO:0000256" key="1">
    <source>
        <dbReference type="SAM" id="SignalP"/>
    </source>
</evidence>
<protein>
    <submittedName>
        <fullName evidence="4">Glycerophosphodiester phosphodiesterase</fullName>
    </submittedName>
</protein>
<evidence type="ECO:0000313" key="4">
    <source>
        <dbReference type="EMBL" id="PZM99880.1"/>
    </source>
</evidence>
<evidence type="ECO:0000313" key="5">
    <source>
        <dbReference type="Proteomes" id="UP000249324"/>
    </source>
</evidence>
<dbReference type="InterPro" id="IPR017946">
    <property type="entry name" value="PLC-like_Pdiesterase_TIM-brl"/>
</dbReference>
<evidence type="ECO:0000313" key="3">
    <source>
        <dbReference type="EMBL" id="MFO7193247.1"/>
    </source>
</evidence>
<sequence length="331" mass="35751">MRRAAVLVVILSLCLISPGPAAGAAGKTKDNPWLQDRVLNMAHAGGENEAPANTMYAFKRAVALGADMIELDVHATKDDQLVVIHNATVDQTTNGTGRVRDMTYEQVHALDAAYNFIPGRHAVPGQPPEAYPLRGVRTGEKEPPAGYRPSDFAVPKLADVLEEFPDTPINIEIKGTSDTDVASFLHNAKLLARLLKKTGRTDFIVTSFNDLAVAKFHLMAPEIPIAPGMAGIAAYFLLGVKPMPGTVALQVPVRYQGLEIATPEFIRRAHRDGYAVHVWFSGTAPDDEATYNRIIDACADGLMPAYPALLERILDERGIERPGKPGVDPCG</sequence>
<name>A0A2W4JLB4_9PSEU</name>
<accession>A0A2W4JLB4</accession>
<dbReference type="SUPFAM" id="SSF51695">
    <property type="entry name" value="PLC-like phosphodiesterases"/>
    <property type="match status" value="1"/>
</dbReference>
<dbReference type="STRING" id="1111738.GCA_000427905_00227"/>
<proteinExistence type="predicted"/>
<dbReference type="InterPro" id="IPR030395">
    <property type="entry name" value="GP_PDE_dom"/>
</dbReference>
<keyword evidence="1" id="KW-0732">Signal</keyword>
<dbReference type="PANTHER" id="PTHR46211">
    <property type="entry name" value="GLYCEROPHOSPHORYL DIESTER PHOSPHODIESTERASE"/>
    <property type="match status" value="1"/>
</dbReference>
<dbReference type="PROSITE" id="PS51704">
    <property type="entry name" value="GP_PDE"/>
    <property type="match status" value="1"/>
</dbReference>
<dbReference type="GO" id="GO:0008081">
    <property type="term" value="F:phosphoric diester hydrolase activity"/>
    <property type="evidence" value="ECO:0007669"/>
    <property type="project" value="InterPro"/>
</dbReference>
<dbReference type="PANTHER" id="PTHR46211:SF14">
    <property type="entry name" value="GLYCEROPHOSPHODIESTER PHOSPHODIESTERASE"/>
    <property type="match status" value="1"/>
</dbReference>
<dbReference type="CDD" id="cd08561">
    <property type="entry name" value="GDPD_cytoplasmic_ScUgpQ2_like"/>
    <property type="match status" value="1"/>
</dbReference>
<dbReference type="EMBL" id="QGUI01000126">
    <property type="protein sequence ID" value="PZM99880.1"/>
    <property type="molecule type" value="Genomic_DNA"/>
</dbReference>
<dbReference type="GO" id="GO:0006629">
    <property type="term" value="P:lipid metabolic process"/>
    <property type="evidence" value="ECO:0007669"/>
    <property type="project" value="InterPro"/>
</dbReference>
<reference evidence="3" key="4">
    <citation type="submission" date="2023-08" db="EMBL/GenBank/DDBJ databases">
        <authorList>
            <person name="Guima S.E.S."/>
            <person name="Martins L.F."/>
            <person name="Silva A.M."/>
            <person name="Setubal J.C."/>
        </authorList>
    </citation>
    <scope>NUCLEOTIDE SEQUENCE</scope>
    <source>
        <strain evidence="3">ZC4RG45</strain>
    </source>
</reference>